<feature type="transmembrane region" description="Helical" evidence="4">
    <location>
        <begin position="224"/>
        <end position="249"/>
    </location>
</feature>
<feature type="region of interest" description="Disordered" evidence="3">
    <location>
        <begin position="307"/>
        <end position="361"/>
    </location>
</feature>
<feature type="disulfide bond" evidence="2">
    <location>
        <begin position="64"/>
        <end position="71"/>
    </location>
</feature>
<keyword evidence="4" id="KW-0472">Membrane</keyword>
<evidence type="ECO:0000256" key="1">
    <source>
        <dbReference type="ARBA" id="ARBA00023157"/>
    </source>
</evidence>
<dbReference type="Pfam" id="PF06809">
    <property type="entry name" value="NPDC1"/>
    <property type="match status" value="1"/>
</dbReference>
<dbReference type="AlphaFoldDB" id="A0A6P4YAH2"/>
<evidence type="ECO:0000313" key="8">
    <source>
        <dbReference type="RefSeq" id="XP_019619304.1"/>
    </source>
</evidence>
<feature type="domain" description="Thyroglobulin type-1" evidence="6">
    <location>
        <begin position="30"/>
        <end position="98"/>
    </location>
</feature>
<dbReference type="PANTHER" id="PTHR23352">
    <property type="entry name" value="NEURAL PROLIFERATION DIFFERENTIATION AND CONTROL PROTEIN-1 NPDC-1 PROTEIN"/>
    <property type="match status" value="1"/>
</dbReference>
<proteinExistence type="predicted"/>
<comment type="caution">
    <text evidence="2">Lacks conserved residue(s) required for the propagation of feature annotation.</text>
</comment>
<evidence type="ECO:0000256" key="3">
    <source>
        <dbReference type="SAM" id="MobiDB-lite"/>
    </source>
</evidence>
<dbReference type="Pfam" id="PF00086">
    <property type="entry name" value="Thyroglobulin_1"/>
    <property type="match status" value="1"/>
</dbReference>
<dbReference type="SUPFAM" id="SSF57610">
    <property type="entry name" value="Thyroglobulin type-1 domain"/>
    <property type="match status" value="1"/>
</dbReference>
<feature type="region of interest" description="Disordered" evidence="3">
    <location>
        <begin position="187"/>
        <end position="215"/>
    </location>
</feature>
<keyword evidence="7" id="KW-1185">Reference proteome</keyword>
<dbReference type="PROSITE" id="PS51162">
    <property type="entry name" value="THYROGLOBULIN_1_2"/>
    <property type="match status" value="1"/>
</dbReference>
<feature type="compositionally biased region" description="Basic and acidic residues" evidence="3">
    <location>
        <begin position="342"/>
        <end position="353"/>
    </location>
</feature>
<keyword evidence="4" id="KW-0812">Transmembrane</keyword>
<feature type="compositionally biased region" description="Low complexity" evidence="3">
    <location>
        <begin position="189"/>
        <end position="207"/>
    </location>
</feature>
<accession>A0A6P4YAH2</accession>
<dbReference type="GO" id="GO:0016020">
    <property type="term" value="C:membrane"/>
    <property type="evidence" value="ECO:0007669"/>
    <property type="project" value="InterPro"/>
</dbReference>
<dbReference type="InterPro" id="IPR009635">
    <property type="entry name" value="NPDC1"/>
</dbReference>
<dbReference type="OrthoDB" id="6270617at2759"/>
<dbReference type="CDD" id="cd00191">
    <property type="entry name" value="TY"/>
    <property type="match status" value="1"/>
</dbReference>
<keyword evidence="1 2" id="KW-1015">Disulfide bond</keyword>
<evidence type="ECO:0000259" key="6">
    <source>
        <dbReference type="PROSITE" id="PS51162"/>
    </source>
</evidence>
<dbReference type="PROSITE" id="PS00484">
    <property type="entry name" value="THYROGLOBULIN_1_1"/>
    <property type="match status" value="1"/>
</dbReference>
<dbReference type="Proteomes" id="UP000515135">
    <property type="component" value="Unplaced"/>
</dbReference>
<evidence type="ECO:0000313" key="7">
    <source>
        <dbReference type="Proteomes" id="UP000515135"/>
    </source>
</evidence>
<evidence type="ECO:0000256" key="4">
    <source>
        <dbReference type="SAM" id="Phobius"/>
    </source>
</evidence>
<feature type="compositionally biased region" description="Acidic residues" evidence="3">
    <location>
        <begin position="315"/>
        <end position="327"/>
    </location>
</feature>
<dbReference type="InterPro" id="IPR036857">
    <property type="entry name" value="Thyroglobulin_1_sf"/>
</dbReference>
<name>A0A6P4YAH2_BRABE</name>
<feature type="chain" id="PRO_5028469696" evidence="5">
    <location>
        <begin position="25"/>
        <end position="361"/>
    </location>
</feature>
<dbReference type="PANTHER" id="PTHR23352:SF2">
    <property type="entry name" value="NEURAL PROLIFERATION DIFFERENTIATION AND CONTROL PROTEIN 1"/>
    <property type="match status" value="1"/>
</dbReference>
<evidence type="ECO:0000256" key="5">
    <source>
        <dbReference type="SAM" id="SignalP"/>
    </source>
</evidence>
<dbReference type="RefSeq" id="XP_019619304.1">
    <property type="nucleotide sequence ID" value="XM_019763745.1"/>
</dbReference>
<dbReference type="InterPro" id="IPR000716">
    <property type="entry name" value="Thyroglobulin_1"/>
</dbReference>
<dbReference type="GeneID" id="109466117"/>
<dbReference type="Gene3D" id="4.10.800.10">
    <property type="entry name" value="Thyroglobulin type-1"/>
    <property type="match status" value="1"/>
</dbReference>
<protein>
    <submittedName>
        <fullName evidence="8">Neural proliferation differentiation and control protein 1-like</fullName>
    </submittedName>
</protein>
<keyword evidence="4" id="KW-1133">Transmembrane helix</keyword>
<gene>
    <name evidence="8" type="primary">LOC109466117</name>
</gene>
<feature type="signal peptide" evidence="5">
    <location>
        <begin position="1"/>
        <end position="24"/>
    </location>
</feature>
<keyword evidence="5" id="KW-0732">Signal</keyword>
<organism evidence="7 8">
    <name type="scientific">Branchiostoma belcheri</name>
    <name type="common">Amphioxus</name>
    <dbReference type="NCBI Taxonomy" id="7741"/>
    <lineage>
        <taxon>Eukaryota</taxon>
        <taxon>Metazoa</taxon>
        <taxon>Chordata</taxon>
        <taxon>Cephalochordata</taxon>
        <taxon>Leptocardii</taxon>
        <taxon>Amphioxiformes</taxon>
        <taxon>Branchiostomatidae</taxon>
        <taxon>Branchiostoma</taxon>
    </lineage>
</organism>
<reference evidence="8" key="1">
    <citation type="submission" date="2025-08" db="UniProtKB">
        <authorList>
            <consortium name="RefSeq"/>
        </authorList>
    </citation>
    <scope>IDENTIFICATION</scope>
    <source>
        <tissue evidence="8">Gonad</tissue>
    </source>
</reference>
<evidence type="ECO:0000256" key="2">
    <source>
        <dbReference type="PROSITE-ProRule" id="PRU00500"/>
    </source>
</evidence>
<sequence>MGRFRGNLAAVLAVIVLLLPGHLTEDVGKASACWKERDAAIATGMIGSFIKQCQEDGTFKTEQCWASTGYCYCAHPLNGLIYDKTAQRAWEGQRNVDCSTYWMTQNDVQCSNLACRLARRGECQEDTQQCGPCLEDYVEEGGQCKYQEKSRNVPPGVDVITEDRLLSGQQTTAGKYDEGNNHVEEVRGEQTTTQREQQGSSPQSQPQKNTPPAATQYAHGINDILFLAIVVGCSVLGVIGLGIAGYCWWKLQQNVKMAADQDYPAYGVTGPSAKSQMTAGDKKLAQSAQMYHYQHQKQQMLAMEKNHGDMKRNDSDDETEEETEEGDYTVYECPGLAPTGEMEVKNPLFDHDSQPPPGSAK</sequence>
<dbReference type="KEGG" id="bbel:109466117"/>